<name>A0A0F9BU12_9ZZZZ</name>
<proteinExistence type="predicted"/>
<protein>
    <submittedName>
        <fullName evidence="1">Uncharacterized protein</fullName>
    </submittedName>
</protein>
<accession>A0A0F9BU12</accession>
<dbReference type="AlphaFoldDB" id="A0A0F9BU12"/>
<organism evidence="1">
    <name type="scientific">marine sediment metagenome</name>
    <dbReference type="NCBI Taxonomy" id="412755"/>
    <lineage>
        <taxon>unclassified sequences</taxon>
        <taxon>metagenomes</taxon>
        <taxon>ecological metagenomes</taxon>
    </lineage>
</organism>
<sequence>MKISIPENIGDEVILDDSSIGKIIAIHITGPNKSVSYEIGWWSENTYKITNFWRFEFKLSSNNERKVGY</sequence>
<reference evidence="1" key="1">
    <citation type="journal article" date="2015" name="Nature">
        <title>Complex archaea that bridge the gap between prokaryotes and eukaryotes.</title>
        <authorList>
            <person name="Spang A."/>
            <person name="Saw J.H."/>
            <person name="Jorgensen S.L."/>
            <person name="Zaremba-Niedzwiedzka K."/>
            <person name="Martijn J."/>
            <person name="Lind A.E."/>
            <person name="van Eijk R."/>
            <person name="Schleper C."/>
            <person name="Guy L."/>
            <person name="Ettema T.J."/>
        </authorList>
    </citation>
    <scope>NUCLEOTIDE SEQUENCE</scope>
</reference>
<evidence type="ECO:0000313" key="1">
    <source>
        <dbReference type="EMBL" id="KKL25420.1"/>
    </source>
</evidence>
<gene>
    <name evidence="1" type="ORF">LCGC14_2405460</name>
</gene>
<dbReference type="EMBL" id="LAZR01036220">
    <property type="protein sequence ID" value="KKL25420.1"/>
    <property type="molecule type" value="Genomic_DNA"/>
</dbReference>
<comment type="caution">
    <text evidence="1">The sequence shown here is derived from an EMBL/GenBank/DDBJ whole genome shotgun (WGS) entry which is preliminary data.</text>
</comment>